<dbReference type="InterPro" id="IPR052546">
    <property type="entry name" value="Transposase_8_domain"/>
</dbReference>
<evidence type="ECO:0000313" key="3">
    <source>
        <dbReference type="Proteomes" id="UP000319852"/>
    </source>
</evidence>
<gene>
    <name evidence="2" type="ORF">HG15A2_24090</name>
</gene>
<reference evidence="2 3" key="1">
    <citation type="submission" date="2019-02" db="EMBL/GenBank/DDBJ databases">
        <title>Deep-cultivation of Planctomycetes and their phenomic and genomic characterization uncovers novel biology.</title>
        <authorList>
            <person name="Wiegand S."/>
            <person name="Jogler M."/>
            <person name="Boedeker C."/>
            <person name="Pinto D."/>
            <person name="Vollmers J."/>
            <person name="Rivas-Marin E."/>
            <person name="Kohn T."/>
            <person name="Peeters S.H."/>
            <person name="Heuer A."/>
            <person name="Rast P."/>
            <person name="Oberbeckmann S."/>
            <person name="Bunk B."/>
            <person name="Jeske O."/>
            <person name="Meyerdierks A."/>
            <person name="Storesund J.E."/>
            <person name="Kallscheuer N."/>
            <person name="Luecker S."/>
            <person name="Lage O.M."/>
            <person name="Pohl T."/>
            <person name="Merkel B.J."/>
            <person name="Hornburger P."/>
            <person name="Mueller R.-W."/>
            <person name="Bruemmer F."/>
            <person name="Labrenz M."/>
            <person name="Spormann A.M."/>
            <person name="Op den Camp H."/>
            <person name="Overmann J."/>
            <person name="Amann R."/>
            <person name="Jetten M.S.M."/>
            <person name="Mascher T."/>
            <person name="Medema M.H."/>
            <person name="Devos D.P."/>
            <person name="Kaster A.-K."/>
            <person name="Ovreas L."/>
            <person name="Rohde M."/>
            <person name="Galperin M.Y."/>
            <person name="Jogler C."/>
        </authorList>
    </citation>
    <scope>NUCLEOTIDE SEQUENCE [LARGE SCALE GENOMIC DNA]</scope>
    <source>
        <strain evidence="2 3">HG15A2</strain>
    </source>
</reference>
<evidence type="ECO:0000256" key="1">
    <source>
        <dbReference type="SAM" id="Coils"/>
    </source>
</evidence>
<feature type="coiled-coil region" evidence="1">
    <location>
        <begin position="57"/>
        <end position="84"/>
    </location>
</feature>
<organism evidence="2 3">
    <name type="scientific">Adhaeretor mobilis</name>
    <dbReference type="NCBI Taxonomy" id="1930276"/>
    <lineage>
        <taxon>Bacteria</taxon>
        <taxon>Pseudomonadati</taxon>
        <taxon>Planctomycetota</taxon>
        <taxon>Planctomycetia</taxon>
        <taxon>Pirellulales</taxon>
        <taxon>Lacipirellulaceae</taxon>
        <taxon>Adhaeretor</taxon>
    </lineage>
</organism>
<keyword evidence="1" id="KW-0175">Coiled coil</keyword>
<dbReference type="PANTHER" id="PTHR33609:SF1">
    <property type="entry name" value="TRANSPOSASE"/>
    <property type="match status" value="1"/>
</dbReference>
<dbReference type="GO" id="GO:0006313">
    <property type="term" value="P:DNA transposition"/>
    <property type="evidence" value="ECO:0007669"/>
    <property type="project" value="InterPro"/>
</dbReference>
<sequence length="96" mass="11186">MSKPGRKKRHSPEQIVKKLRDADAMLNAGKDVAAVLQSMEISEATYHRWRNQYGGMKAEEAKRLKQLEDENKRLKEIVADQQLDIKMLKHLQEGNW</sequence>
<dbReference type="PANTHER" id="PTHR33609">
    <property type="entry name" value="LOW CALCIUM RESPONSE LOCUS PROTEIN S"/>
    <property type="match status" value="1"/>
</dbReference>
<dbReference type="InterPro" id="IPR002514">
    <property type="entry name" value="Transposase_8"/>
</dbReference>
<dbReference type="SUPFAM" id="SSF46689">
    <property type="entry name" value="Homeodomain-like"/>
    <property type="match status" value="1"/>
</dbReference>
<dbReference type="Proteomes" id="UP000319852">
    <property type="component" value="Chromosome"/>
</dbReference>
<dbReference type="Pfam" id="PF01527">
    <property type="entry name" value="HTH_Tnp_1"/>
    <property type="match status" value="1"/>
</dbReference>
<evidence type="ECO:0000313" key="2">
    <source>
        <dbReference type="EMBL" id="QDS99117.1"/>
    </source>
</evidence>
<dbReference type="InterPro" id="IPR009057">
    <property type="entry name" value="Homeodomain-like_sf"/>
</dbReference>
<dbReference type="EMBL" id="CP036263">
    <property type="protein sequence ID" value="QDS99117.1"/>
    <property type="molecule type" value="Genomic_DNA"/>
</dbReference>
<accession>A0A517MWD3</accession>
<dbReference type="AlphaFoldDB" id="A0A517MWD3"/>
<dbReference type="KEGG" id="amob:HG15A2_24090"/>
<dbReference type="GO" id="GO:0004803">
    <property type="term" value="F:transposase activity"/>
    <property type="evidence" value="ECO:0007669"/>
    <property type="project" value="InterPro"/>
</dbReference>
<keyword evidence="3" id="KW-1185">Reference proteome</keyword>
<dbReference type="GO" id="GO:0003677">
    <property type="term" value="F:DNA binding"/>
    <property type="evidence" value="ECO:0007669"/>
    <property type="project" value="InterPro"/>
</dbReference>
<name>A0A517MWD3_9BACT</name>
<proteinExistence type="predicted"/>
<protein>
    <submittedName>
        <fullName evidence="2">Transposase</fullName>
    </submittedName>
</protein>